<sequence length="629" mass="67174">MSINVLSRHIRLSLLSTTVMLAAHSALAAPLASGTFTVPVPEVSYPLPVVDNYKAQAGQKADGQKVNKFDRADNPIIHILSGFDDIWQLGDAAWAKGGANGDGTEDYSKARIVSPEIWAANMRYVLDVTGPARTPENALAAYLDDRRVQSYSVIDGKGPFAEIYRREAGATTSIVHSLASFNPNKPLSEKEDDKGTEAGTGSPSLQDFIAFMNVMRGSEGSTSPSKYFYASPRPWRMTDSGDVVKIGTQAFGDKTIDIYDSSVQVIPALLSAREERRRKDGAFPSGHTNAAYIAAYTYAYALPVRFAELVTRASELGENRIVTGMHSPLDVIGGRIAATAIAAAQLNDPAHSDLKKRALENMTRTMQANLPAGESLYTAAHAGKDDRFRDYFANAAIYRQRMTYGLPQDKAKAGQEMIVPKGAEVLLETRFPYLTAEQRRVVLYTTGIDSGYPLLDKSNGWGRLDLVAAAGGYGAFPGDVTVDMQAAKGGFDAEDQWLHNISGKGMLTKAGSGKLTLGGHNSYSGGTLLREGTLVASHPVSLGTGDLQVDGGTLTLSHEGLILPGEVAITGGTLEIDMATAKADEAVTAIKAGQIKGQFERVISTKGQTLQTTYDKGTLTVRLPAAKAG</sequence>
<keyword evidence="1 3" id="KW-0732">Signal</keyword>
<comment type="caution">
    <text evidence="5">The sequence shown here is derived from an EMBL/GenBank/DDBJ whole genome shotgun (WGS) entry which is preliminary data.</text>
</comment>
<feature type="signal peptide" evidence="3">
    <location>
        <begin position="1"/>
        <end position="28"/>
    </location>
</feature>
<dbReference type="InterPro" id="IPR036938">
    <property type="entry name" value="PAP2/HPO_sf"/>
</dbReference>
<evidence type="ECO:0000256" key="2">
    <source>
        <dbReference type="SAM" id="MobiDB-lite"/>
    </source>
</evidence>
<feature type="region of interest" description="Disordered" evidence="2">
    <location>
        <begin position="181"/>
        <end position="204"/>
    </location>
</feature>
<name>A0ABW4M3C5_9HYPH</name>
<dbReference type="Pfam" id="PF12951">
    <property type="entry name" value="PATR"/>
    <property type="match status" value="1"/>
</dbReference>
<accession>A0ABW4M3C5</accession>
<dbReference type="Proteomes" id="UP001597322">
    <property type="component" value="Unassembled WGS sequence"/>
</dbReference>
<evidence type="ECO:0000259" key="4">
    <source>
        <dbReference type="SMART" id="SM00014"/>
    </source>
</evidence>
<dbReference type="SUPFAM" id="SSF51126">
    <property type="entry name" value="Pectin lyase-like"/>
    <property type="match status" value="1"/>
</dbReference>
<dbReference type="InterPro" id="IPR000326">
    <property type="entry name" value="PAP2/HPO"/>
</dbReference>
<dbReference type="InterPro" id="IPR011050">
    <property type="entry name" value="Pectin_lyase_fold/virulence"/>
</dbReference>
<feature type="compositionally biased region" description="Basic and acidic residues" evidence="2">
    <location>
        <begin position="187"/>
        <end position="196"/>
    </location>
</feature>
<gene>
    <name evidence="5" type="ORF">ACFSE1_10830</name>
</gene>
<keyword evidence="6" id="KW-1185">Reference proteome</keyword>
<feature type="chain" id="PRO_5046479764" evidence="3">
    <location>
        <begin position="29"/>
        <end position="629"/>
    </location>
</feature>
<evidence type="ECO:0000313" key="6">
    <source>
        <dbReference type="Proteomes" id="UP001597322"/>
    </source>
</evidence>
<dbReference type="SUPFAM" id="SSF48317">
    <property type="entry name" value="Acid phosphatase/Vanadium-dependent haloperoxidase"/>
    <property type="match status" value="1"/>
</dbReference>
<dbReference type="Pfam" id="PF01569">
    <property type="entry name" value="PAP2"/>
    <property type="match status" value="1"/>
</dbReference>
<dbReference type="RefSeq" id="WP_377400626.1">
    <property type="nucleotide sequence ID" value="NZ_JBHUEQ010000017.1"/>
</dbReference>
<evidence type="ECO:0000313" key="5">
    <source>
        <dbReference type="EMBL" id="MFD1745955.1"/>
    </source>
</evidence>
<protein>
    <submittedName>
        <fullName evidence="5">Phosphatase PAP2 family protein</fullName>
    </submittedName>
</protein>
<dbReference type="InterPro" id="IPR013425">
    <property type="entry name" value="Autotrns_rpt"/>
</dbReference>
<organism evidence="5 6">
    <name type="scientific">Rhizobium helianthi</name>
    <dbReference type="NCBI Taxonomy" id="1132695"/>
    <lineage>
        <taxon>Bacteria</taxon>
        <taxon>Pseudomonadati</taxon>
        <taxon>Pseudomonadota</taxon>
        <taxon>Alphaproteobacteria</taxon>
        <taxon>Hyphomicrobiales</taxon>
        <taxon>Rhizobiaceae</taxon>
        <taxon>Rhizobium/Agrobacterium group</taxon>
        <taxon>Rhizobium</taxon>
    </lineage>
</organism>
<dbReference type="Gene3D" id="1.20.144.10">
    <property type="entry name" value="Phosphatidic acid phosphatase type 2/haloperoxidase"/>
    <property type="match status" value="1"/>
</dbReference>
<evidence type="ECO:0000256" key="3">
    <source>
        <dbReference type="SAM" id="SignalP"/>
    </source>
</evidence>
<proteinExistence type="predicted"/>
<dbReference type="CDD" id="cd06464">
    <property type="entry name" value="ACD_sHsps-like"/>
    <property type="match status" value="1"/>
</dbReference>
<feature type="domain" description="Phosphatidic acid phosphatase type 2/haloperoxidase" evidence="4">
    <location>
        <begin position="205"/>
        <end position="346"/>
    </location>
</feature>
<dbReference type="SMART" id="SM00014">
    <property type="entry name" value="acidPPc"/>
    <property type="match status" value="1"/>
</dbReference>
<evidence type="ECO:0000256" key="1">
    <source>
        <dbReference type="ARBA" id="ARBA00022729"/>
    </source>
</evidence>
<reference evidence="6" key="1">
    <citation type="journal article" date="2019" name="Int. J. Syst. Evol. Microbiol.">
        <title>The Global Catalogue of Microorganisms (GCM) 10K type strain sequencing project: providing services to taxonomists for standard genome sequencing and annotation.</title>
        <authorList>
            <consortium name="The Broad Institute Genomics Platform"/>
            <consortium name="The Broad Institute Genome Sequencing Center for Infectious Disease"/>
            <person name="Wu L."/>
            <person name="Ma J."/>
        </authorList>
    </citation>
    <scope>NUCLEOTIDE SEQUENCE [LARGE SCALE GENOMIC DNA]</scope>
    <source>
        <strain evidence="6">CG52</strain>
    </source>
</reference>
<dbReference type="NCBIfam" id="TIGR02601">
    <property type="entry name" value="autotrns_rpt"/>
    <property type="match status" value="1"/>
</dbReference>
<dbReference type="EMBL" id="JBHUEQ010000017">
    <property type="protein sequence ID" value="MFD1745955.1"/>
    <property type="molecule type" value="Genomic_DNA"/>
</dbReference>